<dbReference type="GO" id="GO:0042026">
    <property type="term" value="P:protein refolding"/>
    <property type="evidence" value="ECO:0007669"/>
    <property type="project" value="TreeGrafter"/>
</dbReference>
<keyword evidence="4 6" id="KW-0862">Zinc</keyword>
<dbReference type="Gene3D" id="1.10.287.110">
    <property type="entry name" value="DnaJ domain"/>
    <property type="match status" value="1"/>
</dbReference>
<dbReference type="InterPro" id="IPR012724">
    <property type="entry name" value="DnaJ"/>
</dbReference>
<dbReference type="PROSITE" id="PS51188">
    <property type="entry name" value="ZF_CR"/>
    <property type="match status" value="1"/>
</dbReference>
<sequence length="584" mass="64702">MALICSPCSAKLNPKPKIRLLSLSAIPNVLNFRSPPSISFCSSLNYSEFSRVVRPLRGTDFQTRRRLKSVYCGAAATGAAATDHYSTLNVSRNATLQEIKVSYKKLARKYHPDVNKNPGSEEKFKEISAAYEVLSDDEKRSLYDQFGEAGLQGEYDVRSSGSPGVDPFEIFDAFFGGSDGLYGERDGIGGINLNKRSGRNQNLDIHYDLHLSFEESVFGGEKEIQLFCFEACENCDGTGAKTSNCIKVCASCHGKGGVVQTQRTPFGMMSQVSTCSECGGDGKVITELCQSCGGSGQMKSFRKMDLVIPPGVSDGATMRIQREGSFDKKRRMAGNLYVTLRVDEKHGIRRDGIHLYSNISIDYTEAILGTIVKVETVEGLKDLRIPAGVQPGDKVSLSRMGVPNINKPSVRGDHLFIVNVQIPTSISDKERAIIKELALHKASSNGTHENQGNLASSQAAKRKAPFWSSFKNFVGKKQPRERFASIAMAIPKPSFCRPLKVHSSYTNSLIVALILTSLFSFIGRNYFWAFLRGRSHSSPTLDSSFNTNFTLLLHREKLLLGIFTRKIPFISYCWWKNKKFLDIY</sequence>
<dbReference type="GO" id="GO:0008270">
    <property type="term" value="F:zinc ion binding"/>
    <property type="evidence" value="ECO:0007669"/>
    <property type="project" value="UniProtKB-KW"/>
</dbReference>
<evidence type="ECO:0000313" key="10">
    <source>
        <dbReference type="Proteomes" id="UP000504609"/>
    </source>
</evidence>
<name>A0A6J1GC54_CUCMO</name>
<evidence type="ECO:0000256" key="1">
    <source>
        <dbReference type="ARBA" id="ARBA00022723"/>
    </source>
</evidence>
<dbReference type="CDD" id="cd06257">
    <property type="entry name" value="DnaJ"/>
    <property type="match status" value="1"/>
</dbReference>
<dbReference type="Pfam" id="PF00226">
    <property type="entry name" value="DnaJ"/>
    <property type="match status" value="1"/>
</dbReference>
<proteinExistence type="inferred from homology"/>
<dbReference type="InterPro" id="IPR001623">
    <property type="entry name" value="DnaJ_domain"/>
</dbReference>
<evidence type="ECO:0000313" key="11">
    <source>
        <dbReference type="RefSeq" id="XP_022949486.1"/>
    </source>
</evidence>
<dbReference type="PRINTS" id="PR00625">
    <property type="entry name" value="JDOMAIN"/>
</dbReference>
<feature type="zinc finger region" description="CR-type" evidence="6">
    <location>
        <begin position="219"/>
        <end position="301"/>
    </location>
</feature>
<dbReference type="PANTHER" id="PTHR43096">
    <property type="entry name" value="DNAJ HOMOLOG 1, MITOCHONDRIAL-RELATED"/>
    <property type="match status" value="1"/>
</dbReference>
<keyword evidence="1 6" id="KW-0479">Metal-binding</keyword>
<dbReference type="Pfam" id="PF01556">
    <property type="entry name" value="DnaJ_C"/>
    <property type="match status" value="1"/>
</dbReference>
<dbReference type="AlphaFoldDB" id="A0A6J1GC54"/>
<dbReference type="InterPro" id="IPR018253">
    <property type="entry name" value="DnaJ_domain_CS"/>
</dbReference>
<evidence type="ECO:0000256" key="6">
    <source>
        <dbReference type="PROSITE-ProRule" id="PRU00546"/>
    </source>
</evidence>
<dbReference type="PROSITE" id="PS00636">
    <property type="entry name" value="DNAJ_1"/>
    <property type="match status" value="1"/>
</dbReference>
<dbReference type="PROSITE" id="PS50076">
    <property type="entry name" value="DNAJ_2"/>
    <property type="match status" value="1"/>
</dbReference>
<dbReference type="PANTHER" id="PTHR43096:SF26">
    <property type="entry name" value="CR-TYPE DOMAIN-CONTAINING PROTEIN"/>
    <property type="match status" value="1"/>
</dbReference>
<dbReference type="CDD" id="cd10747">
    <property type="entry name" value="DnaJ_C"/>
    <property type="match status" value="1"/>
</dbReference>
<evidence type="ECO:0000259" key="8">
    <source>
        <dbReference type="PROSITE" id="PS50076"/>
    </source>
</evidence>
<keyword evidence="7" id="KW-1133">Transmembrane helix</keyword>
<dbReference type="SMART" id="SM00271">
    <property type="entry name" value="DnaJ"/>
    <property type="match status" value="1"/>
</dbReference>
<protein>
    <submittedName>
        <fullName evidence="11">Uncharacterized protein LOC111452816</fullName>
    </submittedName>
</protein>
<evidence type="ECO:0000256" key="5">
    <source>
        <dbReference type="ARBA" id="ARBA00023186"/>
    </source>
</evidence>
<keyword evidence="5" id="KW-0143">Chaperone</keyword>
<evidence type="ECO:0000256" key="4">
    <source>
        <dbReference type="ARBA" id="ARBA00022833"/>
    </source>
</evidence>
<dbReference type="GO" id="GO:0051082">
    <property type="term" value="F:unfolded protein binding"/>
    <property type="evidence" value="ECO:0007669"/>
    <property type="project" value="InterPro"/>
</dbReference>
<evidence type="ECO:0000256" key="7">
    <source>
        <dbReference type="SAM" id="Phobius"/>
    </source>
</evidence>
<keyword evidence="3 6" id="KW-0863">Zinc-finger</keyword>
<dbReference type="KEGG" id="cmos:111452816"/>
<feature type="domain" description="J" evidence="8">
    <location>
        <begin position="83"/>
        <end position="147"/>
    </location>
</feature>
<gene>
    <name evidence="11" type="primary">LOC111452816</name>
</gene>
<dbReference type="HAMAP" id="MF_01152">
    <property type="entry name" value="DnaJ"/>
    <property type="match status" value="1"/>
</dbReference>
<dbReference type="Gene3D" id="2.10.230.10">
    <property type="entry name" value="Heat shock protein DnaJ, cysteine-rich domain"/>
    <property type="match status" value="1"/>
</dbReference>
<evidence type="ECO:0000256" key="3">
    <source>
        <dbReference type="ARBA" id="ARBA00022771"/>
    </source>
</evidence>
<feature type="domain" description="CR-type" evidence="9">
    <location>
        <begin position="219"/>
        <end position="301"/>
    </location>
</feature>
<dbReference type="FunFam" id="2.10.230.10:FF:000002">
    <property type="entry name" value="Molecular chaperone DnaJ"/>
    <property type="match status" value="1"/>
</dbReference>
<keyword evidence="7" id="KW-0812">Transmembrane</keyword>
<dbReference type="GO" id="GO:0031072">
    <property type="term" value="F:heat shock protein binding"/>
    <property type="evidence" value="ECO:0007669"/>
    <property type="project" value="InterPro"/>
</dbReference>
<dbReference type="Gene3D" id="2.60.260.20">
    <property type="entry name" value="Urease metallochaperone UreE, N-terminal domain"/>
    <property type="match status" value="2"/>
</dbReference>
<keyword evidence="10" id="KW-1185">Reference proteome</keyword>
<dbReference type="RefSeq" id="XP_022949486.1">
    <property type="nucleotide sequence ID" value="XM_023093718.1"/>
</dbReference>
<organism evidence="10 11">
    <name type="scientific">Cucurbita moschata</name>
    <name type="common">Winter crookneck squash</name>
    <name type="synonym">Cucurbita pepo var. moschata</name>
    <dbReference type="NCBI Taxonomy" id="3662"/>
    <lineage>
        <taxon>Eukaryota</taxon>
        <taxon>Viridiplantae</taxon>
        <taxon>Streptophyta</taxon>
        <taxon>Embryophyta</taxon>
        <taxon>Tracheophyta</taxon>
        <taxon>Spermatophyta</taxon>
        <taxon>Magnoliopsida</taxon>
        <taxon>eudicotyledons</taxon>
        <taxon>Gunneridae</taxon>
        <taxon>Pentapetalae</taxon>
        <taxon>rosids</taxon>
        <taxon>fabids</taxon>
        <taxon>Cucurbitales</taxon>
        <taxon>Cucurbitaceae</taxon>
        <taxon>Cucurbiteae</taxon>
        <taxon>Cucurbita</taxon>
    </lineage>
</organism>
<dbReference type="InterPro" id="IPR001305">
    <property type="entry name" value="HSP_DnaJ_Cys-rich_dom"/>
</dbReference>
<accession>A0A6J1GC54</accession>
<feature type="transmembrane region" description="Helical" evidence="7">
    <location>
        <begin position="505"/>
        <end position="527"/>
    </location>
</feature>
<dbReference type="FunFam" id="1.10.287.110:FF:000037">
    <property type="entry name" value="Chaperone protein dnaJ A6 chloroplastic"/>
    <property type="match status" value="1"/>
</dbReference>
<dbReference type="Pfam" id="PF00684">
    <property type="entry name" value="DnaJ_CXXCXGXG"/>
    <property type="match status" value="1"/>
</dbReference>
<dbReference type="GO" id="GO:0009408">
    <property type="term" value="P:response to heat"/>
    <property type="evidence" value="ECO:0007669"/>
    <property type="project" value="InterPro"/>
</dbReference>
<dbReference type="GO" id="GO:0009535">
    <property type="term" value="C:chloroplast thylakoid membrane"/>
    <property type="evidence" value="ECO:0007669"/>
    <property type="project" value="TreeGrafter"/>
</dbReference>
<dbReference type="SUPFAM" id="SSF46565">
    <property type="entry name" value="Chaperone J-domain"/>
    <property type="match status" value="1"/>
</dbReference>
<dbReference type="GO" id="GO:0005524">
    <property type="term" value="F:ATP binding"/>
    <property type="evidence" value="ECO:0007669"/>
    <property type="project" value="InterPro"/>
</dbReference>
<dbReference type="Proteomes" id="UP000504609">
    <property type="component" value="Unplaced"/>
</dbReference>
<dbReference type="InterPro" id="IPR036869">
    <property type="entry name" value="J_dom_sf"/>
</dbReference>
<keyword evidence="7" id="KW-0472">Membrane</keyword>
<dbReference type="FunFam" id="2.60.260.20:FF:000005">
    <property type="entry name" value="Chaperone protein dnaJ 1, mitochondrial"/>
    <property type="match status" value="1"/>
</dbReference>
<dbReference type="SMR" id="A0A6J1GC54"/>
<evidence type="ECO:0000259" key="9">
    <source>
        <dbReference type="PROSITE" id="PS51188"/>
    </source>
</evidence>
<evidence type="ECO:0000256" key="2">
    <source>
        <dbReference type="ARBA" id="ARBA00022737"/>
    </source>
</evidence>
<dbReference type="InterPro" id="IPR002939">
    <property type="entry name" value="DnaJ_C"/>
</dbReference>
<dbReference type="SUPFAM" id="SSF49493">
    <property type="entry name" value="HSP40/DnaJ peptide-binding domain"/>
    <property type="match status" value="2"/>
</dbReference>
<dbReference type="GeneID" id="111452816"/>
<dbReference type="InterPro" id="IPR008971">
    <property type="entry name" value="HSP40/DnaJ_pept-bd"/>
</dbReference>
<reference evidence="11" key="1">
    <citation type="submission" date="2025-08" db="UniProtKB">
        <authorList>
            <consortium name="RefSeq"/>
        </authorList>
    </citation>
    <scope>IDENTIFICATION</scope>
    <source>
        <tissue evidence="11">Young leaves</tissue>
    </source>
</reference>
<dbReference type="InterPro" id="IPR036410">
    <property type="entry name" value="HSP_DnaJ_Cys-rich_dom_sf"/>
</dbReference>
<keyword evidence="2" id="KW-0677">Repeat</keyword>
<dbReference type="SUPFAM" id="SSF57938">
    <property type="entry name" value="DnaJ/Hsp40 cysteine-rich domain"/>
    <property type="match status" value="1"/>
</dbReference>